<dbReference type="AlphaFoldDB" id="A0A9Q3GR66"/>
<gene>
    <name evidence="1" type="ORF">O181_016753</name>
</gene>
<dbReference type="Proteomes" id="UP000765509">
    <property type="component" value="Unassembled WGS sequence"/>
</dbReference>
<evidence type="ECO:0000313" key="1">
    <source>
        <dbReference type="EMBL" id="MBW0477038.1"/>
    </source>
</evidence>
<protein>
    <submittedName>
        <fullName evidence="1">Uncharacterized protein</fullName>
    </submittedName>
</protein>
<proteinExistence type="predicted"/>
<organism evidence="1 2">
    <name type="scientific">Austropuccinia psidii MF-1</name>
    <dbReference type="NCBI Taxonomy" id="1389203"/>
    <lineage>
        <taxon>Eukaryota</taxon>
        <taxon>Fungi</taxon>
        <taxon>Dikarya</taxon>
        <taxon>Basidiomycota</taxon>
        <taxon>Pucciniomycotina</taxon>
        <taxon>Pucciniomycetes</taxon>
        <taxon>Pucciniales</taxon>
        <taxon>Sphaerophragmiaceae</taxon>
        <taxon>Austropuccinia</taxon>
    </lineage>
</organism>
<name>A0A9Q3GR66_9BASI</name>
<accession>A0A9Q3GR66</accession>
<evidence type="ECO:0000313" key="2">
    <source>
        <dbReference type="Proteomes" id="UP000765509"/>
    </source>
</evidence>
<dbReference type="EMBL" id="AVOT02004679">
    <property type="protein sequence ID" value="MBW0477038.1"/>
    <property type="molecule type" value="Genomic_DNA"/>
</dbReference>
<dbReference type="OrthoDB" id="2507068at2759"/>
<sequence length="112" mass="12866">MPIKTGIPIPIEESSDNEVHLKTKIIILNQNNWVQWSCQMENYLTARWYDDLLNTPSEEMTSTPKFKQKNSSALSLLWGCISRELEGILLNNQTSFYDTWEALGKVCGKTLL</sequence>
<reference evidence="1" key="1">
    <citation type="submission" date="2021-03" db="EMBL/GenBank/DDBJ databases">
        <title>Draft genome sequence of rust myrtle Austropuccinia psidii MF-1, a brazilian biotype.</title>
        <authorList>
            <person name="Quecine M.C."/>
            <person name="Pachon D.M.R."/>
            <person name="Bonatelli M.L."/>
            <person name="Correr F.H."/>
            <person name="Franceschini L.M."/>
            <person name="Leite T.F."/>
            <person name="Margarido G.R.A."/>
            <person name="Almeida C.A."/>
            <person name="Ferrarezi J.A."/>
            <person name="Labate C.A."/>
        </authorList>
    </citation>
    <scope>NUCLEOTIDE SEQUENCE</scope>
    <source>
        <strain evidence="1">MF-1</strain>
    </source>
</reference>
<comment type="caution">
    <text evidence="1">The sequence shown here is derived from an EMBL/GenBank/DDBJ whole genome shotgun (WGS) entry which is preliminary data.</text>
</comment>
<keyword evidence="2" id="KW-1185">Reference proteome</keyword>